<evidence type="ECO:0000256" key="1">
    <source>
        <dbReference type="SAM" id="SignalP"/>
    </source>
</evidence>
<dbReference type="InterPro" id="IPR026960">
    <property type="entry name" value="RVT-Znf"/>
</dbReference>
<dbReference type="Gramene" id="AUR62040808-RA">
    <property type="protein sequence ID" value="AUR62040808-RA:cds"/>
    <property type="gene ID" value="AUR62040808"/>
</dbReference>
<evidence type="ECO:0000259" key="2">
    <source>
        <dbReference type="Pfam" id="PF13966"/>
    </source>
</evidence>
<reference evidence="3" key="2">
    <citation type="submission" date="2021-03" db="UniProtKB">
        <authorList>
            <consortium name="EnsemblPlants"/>
        </authorList>
    </citation>
    <scope>IDENTIFICATION</scope>
</reference>
<reference evidence="3" key="1">
    <citation type="journal article" date="2017" name="Nature">
        <title>The genome of Chenopodium quinoa.</title>
        <authorList>
            <person name="Jarvis D.E."/>
            <person name="Ho Y.S."/>
            <person name="Lightfoot D.J."/>
            <person name="Schmoeckel S.M."/>
            <person name="Li B."/>
            <person name="Borm T.J.A."/>
            <person name="Ohyanagi H."/>
            <person name="Mineta K."/>
            <person name="Michell C.T."/>
            <person name="Saber N."/>
            <person name="Kharbatia N.M."/>
            <person name="Rupper R.R."/>
            <person name="Sharp A.R."/>
            <person name="Dally N."/>
            <person name="Boughton B.A."/>
            <person name="Woo Y.H."/>
            <person name="Gao G."/>
            <person name="Schijlen E.G.W.M."/>
            <person name="Guo X."/>
            <person name="Momin A.A."/>
            <person name="Negrao S."/>
            <person name="Al-Babili S."/>
            <person name="Gehring C."/>
            <person name="Roessner U."/>
            <person name="Jung C."/>
            <person name="Murphy K."/>
            <person name="Arold S.T."/>
            <person name="Gojobori T."/>
            <person name="van der Linden C.G."/>
            <person name="van Loo E.N."/>
            <person name="Jellen E.N."/>
            <person name="Maughan P.J."/>
            <person name="Tester M."/>
        </authorList>
    </citation>
    <scope>NUCLEOTIDE SEQUENCE [LARGE SCALE GENOMIC DNA]</scope>
    <source>
        <strain evidence="3">cv. PI 614886</strain>
    </source>
</reference>
<accession>A0A803N5D5</accession>
<dbReference type="PANTHER" id="PTHR35218">
    <property type="entry name" value="RNASE H DOMAIN-CONTAINING PROTEIN"/>
    <property type="match status" value="1"/>
</dbReference>
<dbReference type="Proteomes" id="UP000596660">
    <property type="component" value="Unplaced"/>
</dbReference>
<dbReference type="EnsemblPlants" id="AUR62040808-RA">
    <property type="protein sequence ID" value="AUR62040808-RA:cds"/>
    <property type="gene ID" value="AUR62040808"/>
</dbReference>
<feature type="domain" description="Reverse transcriptase zinc-binding" evidence="2">
    <location>
        <begin position="558"/>
        <end position="646"/>
    </location>
</feature>
<feature type="signal peptide" evidence="1">
    <location>
        <begin position="1"/>
        <end position="21"/>
    </location>
</feature>
<organism evidence="3 4">
    <name type="scientific">Chenopodium quinoa</name>
    <name type="common">Quinoa</name>
    <dbReference type="NCBI Taxonomy" id="63459"/>
    <lineage>
        <taxon>Eukaryota</taxon>
        <taxon>Viridiplantae</taxon>
        <taxon>Streptophyta</taxon>
        <taxon>Embryophyta</taxon>
        <taxon>Tracheophyta</taxon>
        <taxon>Spermatophyta</taxon>
        <taxon>Magnoliopsida</taxon>
        <taxon>eudicotyledons</taxon>
        <taxon>Gunneridae</taxon>
        <taxon>Pentapetalae</taxon>
        <taxon>Caryophyllales</taxon>
        <taxon>Chenopodiaceae</taxon>
        <taxon>Chenopodioideae</taxon>
        <taxon>Atripliceae</taxon>
        <taxon>Chenopodium</taxon>
    </lineage>
</organism>
<dbReference type="SUPFAM" id="SSF56219">
    <property type="entry name" value="DNase I-like"/>
    <property type="match status" value="1"/>
</dbReference>
<dbReference type="InterPro" id="IPR036691">
    <property type="entry name" value="Endo/exonu/phosph_ase_sf"/>
</dbReference>
<dbReference type="PANTHER" id="PTHR35218:SF9">
    <property type="entry name" value="ENDONUCLEASE_EXONUCLEASE_PHOSPHATASE DOMAIN-CONTAINING PROTEIN"/>
    <property type="match status" value="1"/>
</dbReference>
<evidence type="ECO:0000313" key="4">
    <source>
        <dbReference type="Proteomes" id="UP000596660"/>
    </source>
</evidence>
<dbReference type="Gene3D" id="3.60.10.10">
    <property type="entry name" value="Endonuclease/exonuclease/phosphatase"/>
    <property type="match status" value="1"/>
</dbReference>
<proteinExistence type="predicted"/>
<protein>
    <recommendedName>
        <fullName evidence="2">Reverse transcriptase zinc-binding domain-containing protein</fullName>
    </recommendedName>
</protein>
<feature type="chain" id="PRO_5046058534" description="Reverse transcriptase zinc-binding domain-containing protein" evidence="1">
    <location>
        <begin position="22"/>
        <end position="653"/>
    </location>
</feature>
<keyword evidence="4" id="KW-1185">Reference proteome</keyword>
<evidence type="ECO:0000313" key="3">
    <source>
        <dbReference type="EnsemblPlants" id="AUR62040808-RA:cds"/>
    </source>
</evidence>
<dbReference type="Pfam" id="PF13966">
    <property type="entry name" value="zf-RVT"/>
    <property type="match status" value="1"/>
</dbReference>
<dbReference type="AlphaFoldDB" id="A0A803N5D5"/>
<keyword evidence="1" id="KW-0732">Signal</keyword>
<name>A0A803N5D5_CHEQI</name>
<sequence length="653" mass="74205">MPPPSHPPVACFASAACLLDAFLLRLRGHCSSPLRNRFDAIANSLLTLPLRSRLTPRRLQCWPCCWPCCSAYSPQSASAVWQGETNEGGDNSSSCARRLFFKKGHKSDSKEVEENVSLMQKQLQEVAIVPSGGVSNAMEDPIVKDNEVSLNEVDKELDAGTLVEKVTTPALIAEDSTGGDLPIRTLRKVNIIKRSTPLECTTENTRGKRKNAMEMDRLIEEYIGGNEEHVKVVKRKETDFHIIGEGRHLSGGLAMFWKGELNLTLISTHLNHMDFTLATDDGLVWRLTGIYGFPKEGRKNKTWKLIERLGEDSTLPWLCFGDFNYTLTHGEKKGGNPKNQNEIDSFRDSMNKRNLRDLHFKALAKRRSDHVPLEITIQKQLLINRGKRNRKKSFNKFKKEWLRDDECGNIISDAWNLDPSCNVKQKIAACSLSLRSWSSKKSIDFKDEIGSRRELMGNLMKLPLIEDNIAEMRRIDLEIDELEGREEAFWAQRSRQDWLREGDRNTTFFLKKAKQRLFSPPSSKNDSRLLVLEWIDVNEEGHKFWNMGQWKGTKNGEFTVRSAYHFELQRSKSNAGPSNIVPDVKLWRKIWEASVPPKVKSVTWRAVRGGLPVRAVLSTRGMKIGLGCGEECETIMHMLAFCPESQIIGSSHL</sequence>